<keyword evidence="3" id="KW-0812">Transmembrane</keyword>
<accession>A0A0W8FBP2</accession>
<keyword evidence="3" id="KW-0472">Membrane</keyword>
<dbReference type="PROSITE" id="PS50005">
    <property type="entry name" value="TPR"/>
    <property type="match status" value="5"/>
</dbReference>
<dbReference type="Pfam" id="PF13432">
    <property type="entry name" value="TPR_16"/>
    <property type="match status" value="1"/>
</dbReference>
<dbReference type="SUPFAM" id="SSF48452">
    <property type="entry name" value="TPR-like"/>
    <property type="match status" value="3"/>
</dbReference>
<dbReference type="InterPro" id="IPR011990">
    <property type="entry name" value="TPR-like_helical_dom_sf"/>
</dbReference>
<protein>
    <submittedName>
        <fullName evidence="4">Uncharacterized protein</fullName>
    </submittedName>
</protein>
<keyword evidence="2" id="KW-0802">TPR repeat</keyword>
<dbReference type="InterPro" id="IPR051685">
    <property type="entry name" value="Ycf3/AcsC/BcsC/TPR_MFPF"/>
</dbReference>
<dbReference type="PANTHER" id="PTHR44943:SF8">
    <property type="entry name" value="TPR REPEAT-CONTAINING PROTEIN MJ0263"/>
    <property type="match status" value="1"/>
</dbReference>
<dbReference type="EMBL" id="LNQE01001389">
    <property type="protein sequence ID" value="KUG18308.1"/>
    <property type="molecule type" value="Genomic_DNA"/>
</dbReference>
<feature type="transmembrane region" description="Helical" evidence="3">
    <location>
        <begin position="20"/>
        <end position="37"/>
    </location>
</feature>
<evidence type="ECO:0000256" key="1">
    <source>
        <dbReference type="ARBA" id="ARBA00022737"/>
    </source>
</evidence>
<dbReference type="Pfam" id="PF13181">
    <property type="entry name" value="TPR_8"/>
    <property type="match status" value="1"/>
</dbReference>
<proteinExistence type="predicted"/>
<dbReference type="Gene3D" id="1.25.40.10">
    <property type="entry name" value="Tetratricopeptide repeat domain"/>
    <property type="match status" value="4"/>
</dbReference>
<dbReference type="SMART" id="SM00028">
    <property type="entry name" value="TPR"/>
    <property type="match status" value="11"/>
</dbReference>
<keyword evidence="3" id="KW-1133">Transmembrane helix</keyword>
<name>A0A0W8FBP2_9ZZZZ</name>
<evidence type="ECO:0000256" key="3">
    <source>
        <dbReference type="SAM" id="Phobius"/>
    </source>
</evidence>
<evidence type="ECO:0000313" key="4">
    <source>
        <dbReference type="EMBL" id="KUG18308.1"/>
    </source>
</evidence>
<gene>
    <name evidence="4" type="ORF">ASZ90_011993</name>
</gene>
<keyword evidence="1" id="KW-0677">Repeat</keyword>
<dbReference type="Pfam" id="PF13424">
    <property type="entry name" value="TPR_12"/>
    <property type="match status" value="2"/>
</dbReference>
<organism evidence="4">
    <name type="scientific">hydrocarbon metagenome</name>
    <dbReference type="NCBI Taxonomy" id="938273"/>
    <lineage>
        <taxon>unclassified sequences</taxon>
        <taxon>metagenomes</taxon>
        <taxon>ecological metagenomes</taxon>
    </lineage>
</organism>
<reference evidence="4" key="1">
    <citation type="journal article" date="2015" name="Proc. Natl. Acad. Sci. U.S.A.">
        <title>Networks of energetic and metabolic interactions define dynamics in microbial communities.</title>
        <authorList>
            <person name="Embree M."/>
            <person name="Liu J.K."/>
            <person name="Al-Bassam M.M."/>
            <person name="Zengler K."/>
        </authorList>
    </citation>
    <scope>NUCLEOTIDE SEQUENCE</scope>
</reference>
<dbReference type="PANTHER" id="PTHR44943">
    <property type="entry name" value="CELLULOSE SYNTHASE OPERON PROTEIN C"/>
    <property type="match status" value="1"/>
</dbReference>
<dbReference type="AlphaFoldDB" id="A0A0W8FBP2"/>
<comment type="caution">
    <text evidence="4">The sequence shown here is derived from an EMBL/GenBank/DDBJ whole genome shotgun (WGS) entry which is preliminary data.</text>
</comment>
<dbReference type="InterPro" id="IPR019734">
    <property type="entry name" value="TPR_rpt"/>
</dbReference>
<evidence type="ECO:0000256" key="2">
    <source>
        <dbReference type="ARBA" id="ARBA00022803"/>
    </source>
</evidence>
<sequence>MENNDKIAEIRHDHRQLPDILYAIFKIIFSLISLKFFCTSAVGREETTGYWINRAEGLMHNDSIDEAISACGMAPKKEPWNDSIIVRKAMYLNIIGMVNESAKTYEKALTLLDEKLKKNAIDVEAWQWKAMVLGSLNREDESDQAYEKALEIFDQRIKNDSRDADSWIGRADVLLNLGRWDEARESYNRATELKPLDYSVWWRKAEVISGIGYINESVEAYDKAISLIPAYDAAERALAYAAKAEDLAFAERWEEALEAVDKSLELNPKSSVWWHFKASTLMELGRNDEALAAFDEALRQSPEDAHSWLRKADLLVDMKCHNESIKAYDRTLELIAESNTKELAGIWLVKGTALNRIDRRKEAKEAFQMSLELHAKAILEDPGDLSLQRMKGLTLYNLGRYEESLEVYDQVLEASPRIEPYVIDVSALEGKGDALRALNRNQEALEAYNEAIALAPSSSAAWHGKGEAERALGQAGNAGMSLLMADKLGYEK</sequence>